<reference evidence="3 4" key="1">
    <citation type="submission" date="2015-04" db="EMBL/GenBank/DDBJ databases">
        <authorList>
            <person name="Heijne W.H."/>
            <person name="Fedorova N.D."/>
            <person name="Nierman W.C."/>
            <person name="Vollebregt A.W."/>
            <person name="Zhao Z."/>
            <person name="Wu L."/>
            <person name="Kumar M."/>
            <person name="Stam H."/>
            <person name="van den Berg M.A."/>
            <person name="Pel H.J."/>
        </authorList>
    </citation>
    <scope>NUCLEOTIDE SEQUENCE [LARGE SCALE GENOMIC DNA]</scope>
    <source>
        <strain evidence="3 4">CBS 393.64</strain>
    </source>
</reference>
<evidence type="ECO:0000256" key="2">
    <source>
        <dbReference type="SAM" id="SignalP"/>
    </source>
</evidence>
<sequence>MHFHAVLSSALLAATVVSAKTINIKVGADGLTFTPNSTTADVGDKVVFTFYPQDHNVVQASFAEPCKPLAGGFYSGFQKTSSGPAEKAFVLTINDTSPIWYYCGQAKHCESGMVGVINPASTGNKTLEAFAAAAKEVSKSENPTSEPGTGGVLEDVSSANSTSGSSSSTGSASGSTSTSTSTSMSAASSIVKSPIVAVVAAVAGAAAWIL</sequence>
<dbReference type="EMBL" id="LASV01000448">
    <property type="protein sequence ID" value="KKA18509.1"/>
    <property type="molecule type" value="Genomic_DNA"/>
</dbReference>
<name>A0A0F4YJV4_RASE3</name>
<dbReference type="AlphaFoldDB" id="A0A0F4YJV4"/>
<feature type="compositionally biased region" description="Low complexity" evidence="1">
    <location>
        <begin position="157"/>
        <end position="179"/>
    </location>
</feature>
<dbReference type="RefSeq" id="XP_013325121.1">
    <property type="nucleotide sequence ID" value="XM_013469667.1"/>
</dbReference>
<dbReference type="OrthoDB" id="2331100at2759"/>
<feature type="region of interest" description="Disordered" evidence="1">
    <location>
        <begin position="136"/>
        <end position="179"/>
    </location>
</feature>
<dbReference type="InterPro" id="IPR052953">
    <property type="entry name" value="Ser-rich/MCO-related"/>
</dbReference>
<keyword evidence="4" id="KW-1185">Reference proteome</keyword>
<dbReference type="Proteomes" id="UP000053958">
    <property type="component" value="Unassembled WGS sequence"/>
</dbReference>
<evidence type="ECO:0008006" key="5">
    <source>
        <dbReference type="Google" id="ProtNLM"/>
    </source>
</evidence>
<dbReference type="PANTHER" id="PTHR34883:SF15">
    <property type="entry name" value="EXTRACELLULAR SERINE-RICH PROTEIN"/>
    <property type="match status" value="1"/>
</dbReference>
<dbReference type="Gene3D" id="2.60.40.420">
    <property type="entry name" value="Cupredoxins - blue copper proteins"/>
    <property type="match status" value="1"/>
</dbReference>
<dbReference type="PANTHER" id="PTHR34883">
    <property type="entry name" value="SERINE-RICH PROTEIN, PUTATIVE-RELATED-RELATED"/>
    <property type="match status" value="1"/>
</dbReference>
<evidence type="ECO:0000313" key="4">
    <source>
        <dbReference type="Proteomes" id="UP000053958"/>
    </source>
</evidence>
<dbReference type="GeneID" id="25319818"/>
<feature type="chain" id="PRO_5002481746" description="Extracellular serine-rich protein" evidence="2">
    <location>
        <begin position="20"/>
        <end position="210"/>
    </location>
</feature>
<dbReference type="STRING" id="1408163.A0A0F4YJV4"/>
<comment type="caution">
    <text evidence="3">The sequence shown here is derived from an EMBL/GenBank/DDBJ whole genome shotgun (WGS) entry which is preliminary data.</text>
</comment>
<keyword evidence="2" id="KW-0732">Signal</keyword>
<dbReference type="CDD" id="cd00920">
    <property type="entry name" value="Cupredoxin"/>
    <property type="match status" value="1"/>
</dbReference>
<gene>
    <name evidence="3" type="ORF">T310_7546</name>
</gene>
<proteinExistence type="predicted"/>
<dbReference type="InterPro" id="IPR008972">
    <property type="entry name" value="Cupredoxin"/>
</dbReference>
<accession>A0A0F4YJV4</accession>
<evidence type="ECO:0000256" key="1">
    <source>
        <dbReference type="SAM" id="MobiDB-lite"/>
    </source>
</evidence>
<feature type="signal peptide" evidence="2">
    <location>
        <begin position="1"/>
        <end position="19"/>
    </location>
</feature>
<evidence type="ECO:0000313" key="3">
    <source>
        <dbReference type="EMBL" id="KKA18509.1"/>
    </source>
</evidence>
<dbReference type="SUPFAM" id="SSF49503">
    <property type="entry name" value="Cupredoxins"/>
    <property type="match status" value="1"/>
</dbReference>
<protein>
    <recommendedName>
        <fullName evidence="5">Extracellular serine-rich protein</fullName>
    </recommendedName>
</protein>
<organism evidence="3 4">
    <name type="scientific">Rasamsonia emersonii (strain ATCC 16479 / CBS 393.64 / IMI 116815)</name>
    <dbReference type="NCBI Taxonomy" id="1408163"/>
    <lineage>
        <taxon>Eukaryota</taxon>
        <taxon>Fungi</taxon>
        <taxon>Dikarya</taxon>
        <taxon>Ascomycota</taxon>
        <taxon>Pezizomycotina</taxon>
        <taxon>Eurotiomycetes</taxon>
        <taxon>Eurotiomycetidae</taxon>
        <taxon>Eurotiales</taxon>
        <taxon>Trichocomaceae</taxon>
        <taxon>Rasamsonia</taxon>
    </lineage>
</organism>